<feature type="region of interest" description="Disordered" evidence="5">
    <location>
        <begin position="667"/>
        <end position="709"/>
    </location>
</feature>
<feature type="compositionally biased region" description="Basic residues" evidence="5">
    <location>
        <begin position="750"/>
        <end position="765"/>
    </location>
</feature>
<dbReference type="GO" id="GO:0000977">
    <property type="term" value="F:RNA polymerase II transcription regulatory region sequence-specific DNA binding"/>
    <property type="evidence" value="ECO:0007669"/>
    <property type="project" value="TreeGrafter"/>
</dbReference>
<feature type="compositionally biased region" description="Basic residues" evidence="5">
    <location>
        <begin position="55"/>
        <end position="68"/>
    </location>
</feature>
<accession>A0A183SI20</accession>
<dbReference type="OrthoDB" id="6263892at2759"/>
<evidence type="ECO:0000256" key="4">
    <source>
        <dbReference type="ARBA" id="ARBA00022833"/>
    </source>
</evidence>
<feature type="region of interest" description="Disordered" evidence="5">
    <location>
        <begin position="730"/>
        <end position="771"/>
    </location>
</feature>
<keyword evidence="3" id="KW-0863">Zinc-finger</keyword>
<feature type="domain" description="C2H2-type" evidence="6">
    <location>
        <begin position="880"/>
        <end position="906"/>
    </location>
</feature>
<dbReference type="Proteomes" id="UP000275846">
    <property type="component" value="Unassembled WGS sequence"/>
</dbReference>
<feature type="domain" description="C2H2-type" evidence="6">
    <location>
        <begin position="464"/>
        <end position="488"/>
    </location>
</feature>
<keyword evidence="2" id="KW-0677">Repeat</keyword>
<organism evidence="9">
    <name type="scientific">Schistocephalus solidus</name>
    <name type="common">Tapeworm</name>
    <dbReference type="NCBI Taxonomy" id="70667"/>
    <lineage>
        <taxon>Eukaryota</taxon>
        <taxon>Metazoa</taxon>
        <taxon>Spiralia</taxon>
        <taxon>Lophotrochozoa</taxon>
        <taxon>Platyhelminthes</taxon>
        <taxon>Cestoda</taxon>
        <taxon>Eucestoda</taxon>
        <taxon>Diphyllobothriidea</taxon>
        <taxon>Diphyllobothriidae</taxon>
        <taxon>Schistocephalus</taxon>
    </lineage>
</organism>
<reference evidence="9" key="1">
    <citation type="submission" date="2016-06" db="UniProtKB">
        <authorList>
            <consortium name="WormBaseParasite"/>
        </authorList>
    </citation>
    <scope>IDENTIFICATION</scope>
</reference>
<proteinExistence type="predicted"/>
<name>A0A183SI20_SCHSO</name>
<feature type="compositionally biased region" description="Basic and acidic residues" evidence="5">
    <location>
        <begin position="671"/>
        <end position="692"/>
    </location>
</feature>
<reference evidence="7 8" key="2">
    <citation type="submission" date="2018-11" db="EMBL/GenBank/DDBJ databases">
        <authorList>
            <consortium name="Pathogen Informatics"/>
        </authorList>
    </citation>
    <scope>NUCLEOTIDE SEQUENCE [LARGE SCALE GENOMIC DNA]</scope>
    <source>
        <strain evidence="7 8">NST_G2</strain>
    </source>
</reference>
<feature type="compositionally biased region" description="Pro residues" evidence="5">
    <location>
        <begin position="379"/>
        <end position="391"/>
    </location>
</feature>
<evidence type="ECO:0000313" key="8">
    <source>
        <dbReference type="Proteomes" id="UP000275846"/>
    </source>
</evidence>
<feature type="region of interest" description="Disordered" evidence="5">
    <location>
        <begin position="33"/>
        <end position="82"/>
    </location>
</feature>
<feature type="domain" description="C2H2-type" evidence="6">
    <location>
        <begin position="586"/>
        <end position="606"/>
    </location>
</feature>
<sequence length="1095" mass="118612">MLASSNGACDSVPTVSLPSMTAEILKYTVADENRSLAPKPMDTGHKKATPAKSSVKTRVKTPRARRTPRSSSAKKISADKLSKKPSMKHIFSASKTLKHVRTSKKTANITRFVSEDYPWHCWQCFRAFSDENDFSKHIKSCSVKRISSFNTDNVSSSTVPSLPGCPFCPRDGFQSDLKPFFFTDFNSHVRDVHNKVKQLSCPYCLGKTSRRLQDLVSHIVLEHRVHWRPTPASLVYLRTDDVVHRVVTCLGCGWCTFVLRASDAVQPPTSLSSHLSRCASHGGQIHLVCLPPGINAENPSRQTVARLTEAAYAVSETFGQRFPGVRGFTDLTAKRPPPLALKYESPLRNKHVIPKVRVNEGKVIESTATASVTVEEVESPPPQPPVEPPPAVQDAEVAENLVPVEDQVTATVKPTSKKEPAPPPPPAGSSNFVPKGIFDVPLDLPPPPPPQLMRPAKKVVSRVYVCPICGDNALASLRERDEHLQSEHHGELVFPCQLPLQDTETEMARQDLGHGSPEVDRNPQHPRHAAQVQLRWSGHLVGMDDERLPKRILYGDVATGARRQGGQKRRYKDTLKKSLKQLKINPLCGMAYPLYIALRRHAVLKHSSNFDAVLYGKPDAEPVDCPYCELVAFTRPEVLRLHLSKIHPDQVQQQAVVAAVASSLGPEEDDLKDKDWTGNSKSTERKTKETTSRRGNHHHSTKSGEAFSEIDLLDDPDLLESVESPFGFSDVSRRGSGARGVSGRGIGGFRGRRRGGRRSHGRARGGKASGGMAAAVAPTFLSQRPLLVGRPQAPGAVDASAVQSDNLAAAGGEKLEMAGTGSLGPSLVLTTVAMDPLEALLLHASGALAPATCRLCGPQNQVMLDNEKEDHNLSSACEQLGCQACGRIFFGPNHRQDLIGHFRISHQGQEMALKCPNHEPVHITTSEQDEESDAAAGDDDDPTALMTITGGGCPAKFTSARLRESHLAADPTLQPGWACPLQLEAELLQAMSSPVQMADGFDPIVLATEIAADAAGQMILAYGCPNCSRVFTGENCTARYLTHRSHCDAMAAAATGVVEEQHFAVVTTTDACGGGGTMEVVEPAVLSTTPEPMQQ</sequence>
<evidence type="ECO:0000256" key="1">
    <source>
        <dbReference type="ARBA" id="ARBA00022723"/>
    </source>
</evidence>
<gene>
    <name evidence="7" type="ORF">SSLN_LOCUS3868</name>
</gene>
<feature type="region of interest" description="Disordered" evidence="5">
    <location>
        <begin position="371"/>
        <end position="391"/>
    </location>
</feature>
<evidence type="ECO:0000313" key="7">
    <source>
        <dbReference type="EMBL" id="VDL90253.1"/>
    </source>
</evidence>
<keyword evidence="8" id="KW-1185">Reference proteome</keyword>
<keyword evidence="1" id="KW-0479">Metal-binding</keyword>
<dbReference type="PANTHER" id="PTHR24409:SF295">
    <property type="entry name" value="AZ2-RELATED"/>
    <property type="match status" value="1"/>
</dbReference>
<feature type="compositionally biased region" description="Gly residues" evidence="5">
    <location>
        <begin position="737"/>
        <end position="749"/>
    </location>
</feature>
<feature type="domain" description="C2H2-type" evidence="6">
    <location>
        <begin position="199"/>
        <end position="223"/>
    </location>
</feature>
<feature type="domain" description="C2H2-type" evidence="6">
    <location>
        <begin position="623"/>
        <end position="647"/>
    </location>
</feature>
<protein>
    <submittedName>
        <fullName evidence="9">C2H2-type domain-containing protein</fullName>
    </submittedName>
</protein>
<dbReference type="GO" id="GO:0008270">
    <property type="term" value="F:zinc ion binding"/>
    <property type="evidence" value="ECO:0007669"/>
    <property type="project" value="UniProtKB-KW"/>
</dbReference>
<dbReference type="WBParaSite" id="SSLN_0000399401-mRNA-1">
    <property type="protein sequence ID" value="SSLN_0000399401-mRNA-1"/>
    <property type="gene ID" value="SSLN_0000399401"/>
</dbReference>
<dbReference type="EMBL" id="UYSU01032675">
    <property type="protein sequence ID" value="VDL90253.1"/>
    <property type="molecule type" value="Genomic_DNA"/>
</dbReference>
<dbReference type="PANTHER" id="PTHR24409">
    <property type="entry name" value="ZINC FINGER PROTEIN 142"/>
    <property type="match status" value="1"/>
</dbReference>
<keyword evidence="4" id="KW-0862">Zinc</keyword>
<evidence type="ECO:0000256" key="5">
    <source>
        <dbReference type="SAM" id="MobiDB-lite"/>
    </source>
</evidence>
<feature type="region of interest" description="Disordered" evidence="5">
    <location>
        <begin position="411"/>
        <end position="432"/>
    </location>
</feature>
<evidence type="ECO:0000256" key="3">
    <source>
        <dbReference type="ARBA" id="ARBA00022771"/>
    </source>
</evidence>
<evidence type="ECO:0000259" key="6">
    <source>
        <dbReference type="SMART" id="SM00355"/>
    </source>
</evidence>
<evidence type="ECO:0000313" key="9">
    <source>
        <dbReference type="WBParaSite" id="SSLN_0000399401-mRNA-1"/>
    </source>
</evidence>
<dbReference type="STRING" id="70667.A0A183SI20"/>
<dbReference type="AlphaFoldDB" id="A0A183SI20"/>
<dbReference type="GO" id="GO:0005634">
    <property type="term" value="C:nucleus"/>
    <property type="evidence" value="ECO:0007669"/>
    <property type="project" value="TreeGrafter"/>
</dbReference>
<dbReference type="SMART" id="SM00355">
    <property type="entry name" value="ZnF_C2H2"/>
    <property type="match status" value="6"/>
</dbReference>
<feature type="domain" description="C2H2-type" evidence="6">
    <location>
        <begin position="119"/>
        <end position="139"/>
    </location>
</feature>
<dbReference type="GO" id="GO:0000981">
    <property type="term" value="F:DNA-binding transcription factor activity, RNA polymerase II-specific"/>
    <property type="evidence" value="ECO:0007669"/>
    <property type="project" value="TreeGrafter"/>
</dbReference>
<evidence type="ECO:0000256" key="2">
    <source>
        <dbReference type="ARBA" id="ARBA00022737"/>
    </source>
</evidence>
<dbReference type="InterPro" id="IPR013087">
    <property type="entry name" value="Znf_C2H2_type"/>
</dbReference>